<sequence length="79" mass="8790">MGSSKKSELVFPVSSTELSDTIFSIGTVRILVIASLSVCRIEGMMKKPKRMLKPTPIEIVFMELLFANLVVRIGISSMW</sequence>
<reference evidence="2" key="1">
    <citation type="submission" date="2020-05" db="EMBL/GenBank/DDBJ databases">
        <authorList>
            <person name="Chiriac C."/>
            <person name="Salcher M."/>
            <person name="Ghai R."/>
            <person name="Kavagutti S V."/>
        </authorList>
    </citation>
    <scope>NUCLEOTIDE SEQUENCE</scope>
</reference>
<gene>
    <name evidence="2" type="ORF">UFOPK3573_00654</name>
    <name evidence="3" type="ORF">UFOPK3879_01089</name>
</gene>
<evidence type="ECO:0000313" key="2">
    <source>
        <dbReference type="EMBL" id="CAB4901189.1"/>
    </source>
</evidence>
<evidence type="ECO:0000313" key="3">
    <source>
        <dbReference type="EMBL" id="CAB4965612.1"/>
    </source>
</evidence>
<dbReference type="EMBL" id="CAFBNR010000054">
    <property type="protein sequence ID" value="CAB4965612.1"/>
    <property type="molecule type" value="Genomic_DNA"/>
</dbReference>
<feature type="transmembrane region" description="Helical" evidence="1">
    <location>
        <begin position="55"/>
        <end position="75"/>
    </location>
</feature>
<name>A0A6J7GCU8_9ZZZZ</name>
<protein>
    <submittedName>
        <fullName evidence="2">Unannotated protein</fullName>
    </submittedName>
</protein>
<keyword evidence="1" id="KW-0472">Membrane</keyword>
<evidence type="ECO:0000256" key="1">
    <source>
        <dbReference type="SAM" id="Phobius"/>
    </source>
</evidence>
<keyword evidence="1" id="KW-1133">Transmembrane helix</keyword>
<organism evidence="2">
    <name type="scientific">freshwater metagenome</name>
    <dbReference type="NCBI Taxonomy" id="449393"/>
    <lineage>
        <taxon>unclassified sequences</taxon>
        <taxon>metagenomes</taxon>
        <taxon>ecological metagenomes</taxon>
    </lineage>
</organism>
<proteinExistence type="predicted"/>
<dbReference type="AlphaFoldDB" id="A0A6J7GCU8"/>
<keyword evidence="1" id="KW-0812">Transmembrane</keyword>
<dbReference type="EMBL" id="CAFBMJ010000038">
    <property type="protein sequence ID" value="CAB4901189.1"/>
    <property type="molecule type" value="Genomic_DNA"/>
</dbReference>
<accession>A0A6J7GCU8</accession>
<feature type="transmembrane region" description="Helical" evidence="1">
    <location>
        <begin position="22"/>
        <end position="43"/>
    </location>
</feature>